<organism evidence="6 7">
    <name type="scientific">Desulfobacula toluolica (strain DSM 7467 / Tol2)</name>
    <dbReference type="NCBI Taxonomy" id="651182"/>
    <lineage>
        <taxon>Bacteria</taxon>
        <taxon>Pseudomonadati</taxon>
        <taxon>Thermodesulfobacteriota</taxon>
        <taxon>Desulfobacteria</taxon>
        <taxon>Desulfobacterales</taxon>
        <taxon>Desulfobacteraceae</taxon>
        <taxon>Desulfobacula</taxon>
    </lineage>
</organism>
<dbReference type="Proteomes" id="UP000007347">
    <property type="component" value="Chromosome"/>
</dbReference>
<sequence length="522" mass="59376">MGKVLNLKEQVMKRSKDEQTEDGGGGDGLDSKFIMECLNQNELGDGELFKKLFPNDFVFNISMDCWMCWSDHHWEIDKKSRALASVEKVARVYQDEAKRTSSKMRELEAKDEPVGELMVKRKLLNQRVSALRTKRRRLNCLYFACTSENPLAIEGEEVDQKPWLLPCANGVINLRTGELEPGRQKDYLLKASPVAWPEDGIDSEAPAWEKFLMEILVGDEEMVRFLQRLIGLGLIGMVVVGIFIVMSGRGRNGKGTIIERITEIMGPLAGAVRSEMLLDQGRITNSSGPTPDIMALRGRRFVFASETDQNCKISPSRVKWLTGDDTMAGRNPNDKYEVNFKPTHTLFLQTNNDPHAPADDFAFWERMVKIPFTLSFVNREPEKEFERRADLELKEKLKAEHPQILAWMVKGCLEFQKIGLKRPAAVKQAVEAYKQEEDIVGDFIRECCVTGTDYHVNATKVYEAFVEWWHKNVSNKEPKMRRFGVLFGKRFEKSKSGTVTYHGVGLLSDSDGSDGVNELFKD</sequence>
<proteinExistence type="predicted"/>
<evidence type="ECO:0000313" key="6">
    <source>
        <dbReference type="EMBL" id="CCK81225.1"/>
    </source>
</evidence>
<dbReference type="Pfam" id="PF08706">
    <property type="entry name" value="D5_N"/>
    <property type="match status" value="1"/>
</dbReference>
<keyword evidence="7" id="KW-1185">Reference proteome</keyword>
<keyword evidence="2" id="KW-0378">Hydrolase</keyword>
<evidence type="ECO:0000256" key="2">
    <source>
        <dbReference type="ARBA" id="ARBA00022801"/>
    </source>
</evidence>
<keyword evidence="4" id="KW-0812">Transmembrane</keyword>
<dbReference type="PROSITE" id="PS51206">
    <property type="entry name" value="SF3_HELICASE_1"/>
    <property type="match status" value="1"/>
</dbReference>
<dbReference type="STRING" id="651182.TOL2_C30680"/>
<feature type="transmembrane region" description="Helical" evidence="4">
    <location>
        <begin position="225"/>
        <end position="246"/>
    </location>
</feature>
<dbReference type="OrthoDB" id="9763644at2"/>
<evidence type="ECO:0000313" key="7">
    <source>
        <dbReference type="Proteomes" id="UP000007347"/>
    </source>
</evidence>
<accession>K0NK36</accession>
<dbReference type="InterPro" id="IPR014015">
    <property type="entry name" value="Helicase_SF3_DNA-vir"/>
</dbReference>
<evidence type="ECO:0000259" key="5">
    <source>
        <dbReference type="PROSITE" id="PS51206"/>
    </source>
</evidence>
<evidence type="ECO:0000256" key="1">
    <source>
        <dbReference type="ARBA" id="ARBA00022741"/>
    </source>
</evidence>
<feature type="domain" description="SF3 helicase" evidence="5">
    <location>
        <begin position="221"/>
        <end position="385"/>
    </location>
</feature>
<dbReference type="AlphaFoldDB" id="K0NK36"/>
<dbReference type="RefSeq" id="WP_014958430.1">
    <property type="nucleotide sequence ID" value="NC_018645.1"/>
</dbReference>
<dbReference type="GO" id="GO:0005524">
    <property type="term" value="F:ATP binding"/>
    <property type="evidence" value="ECO:0007669"/>
    <property type="project" value="UniProtKB-KW"/>
</dbReference>
<keyword evidence="4" id="KW-1133">Transmembrane helix</keyword>
<dbReference type="Gene3D" id="3.40.50.300">
    <property type="entry name" value="P-loop containing nucleotide triphosphate hydrolases"/>
    <property type="match status" value="1"/>
</dbReference>
<dbReference type="GO" id="GO:0016787">
    <property type="term" value="F:hydrolase activity"/>
    <property type="evidence" value="ECO:0007669"/>
    <property type="project" value="UniProtKB-KW"/>
</dbReference>
<dbReference type="KEGG" id="dto:TOL2_C30680"/>
<dbReference type="InterPro" id="IPR006500">
    <property type="entry name" value="Helicase_put_C_phage/plasmid"/>
</dbReference>
<dbReference type="InterPro" id="IPR014818">
    <property type="entry name" value="Phage/plasmid_primase_P4_C"/>
</dbReference>
<protein>
    <submittedName>
        <fullName evidence="6">Phage-plasmid primase, P4 family</fullName>
    </submittedName>
</protein>
<reference evidence="6 7" key="1">
    <citation type="journal article" date="2013" name="Environ. Microbiol.">
        <title>Complete genome, catabolic sub-proteomes and key-metabolites of Desulfobacula toluolica Tol2, a marine, aromatic compound-degrading, sulfate-reducing bacterium.</title>
        <authorList>
            <person name="Wohlbrand L."/>
            <person name="Jacob J.H."/>
            <person name="Kube M."/>
            <person name="Mussmann M."/>
            <person name="Jarling R."/>
            <person name="Beck A."/>
            <person name="Amann R."/>
            <person name="Wilkes H."/>
            <person name="Reinhardt R."/>
            <person name="Rabus R."/>
        </authorList>
    </citation>
    <scope>NUCLEOTIDE SEQUENCE [LARGE SCALE GENOMIC DNA]</scope>
    <source>
        <strain evidence="7">DSM 7467 / Tol2</strain>
    </source>
</reference>
<keyword evidence="3" id="KW-0067">ATP-binding</keyword>
<gene>
    <name evidence="6" type="ordered locus">TOL2_C30680</name>
</gene>
<dbReference type="PANTHER" id="PTHR35372:SF2">
    <property type="entry name" value="SF3 HELICASE DOMAIN-CONTAINING PROTEIN"/>
    <property type="match status" value="1"/>
</dbReference>
<dbReference type="InterPro" id="IPR027417">
    <property type="entry name" value="P-loop_NTPase"/>
</dbReference>
<dbReference type="HOGENOM" id="CLU_018483_2_3_7"/>
<dbReference type="EMBL" id="FO203503">
    <property type="protein sequence ID" value="CCK81225.1"/>
    <property type="molecule type" value="Genomic_DNA"/>
</dbReference>
<keyword evidence="4" id="KW-0472">Membrane</keyword>
<evidence type="ECO:0000256" key="4">
    <source>
        <dbReference type="SAM" id="Phobius"/>
    </source>
</evidence>
<dbReference type="SMART" id="SM00885">
    <property type="entry name" value="D5_N"/>
    <property type="match status" value="1"/>
</dbReference>
<name>K0NK36_DESTT</name>
<keyword evidence="1" id="KW-0547">Nucleotide-binding</keyword>
<dbReference type="NCBIfam" id="TIGR01613">
    <property type="entry name" value="primase_Cterm"/>
    <property type="match status" value="1"/>
</dbReference>
<evidence type="ECO:0000256" key="3">
    <source>
        <dbReference type="ARBA" id="ARBA00022840"/>
    </source>
</evidence>
<dbReference type="PANTHER" id="PTHR35372">
    <property type="entry name" value="ATP BINDING PROTEIN-RELATED"/>
    <property type="match status" value="1"/>
</dbReference>
<dbReference type="InterPro" id="IPR051620">
    <property type="entry name" value="ORF904-like_C"/>
</dbReference>